<dbReference type="GO" id="GO:0005680">
    <property type="term" value="C:anaphase-promoting complex"/>
    <property type="evidence" value="ECO:0007669"/>
    <property type="project" value="TreeGrafter"/>
</dbReference>
<organism evidence="7 8">
    <name type="scientific">Drosophila lebanonensis</name>
    <name type="common">Fruit fly</name>
    <name type="synonym">Scaptodrosophila lebanonensis</name>
    <dbReference type="NCBI Taxonomy" id="7225"/>
    <lineage>
        <taxon>Eukaryota</taxon>
        <taxon>Metazoa</taxon>
        <taxon>Ecdysozoa</taxon>
        <taxon>Arthropoda</taxon>
        <taxon>Hexapoda</taxon>
        <taxon>Insecta</taxon>
        <taxon>Pterygota</taxon>
        <taxon>Neoptera</taxon>
        <taxon>Endopterygota</taxon>
        <taxon>Diptera</taxon>
        <taxon>Brachycera</taxon>
        <taxon>Muscomorpha</taxon>
        <taxon>Ephydroidea</taxon>
        <taxon>Drosophilidae</taxon>
        <taxon>Scaptodrosophila</taxon>
    </lineage>
</organism>
<protein>
    <submittedName>
        <fullName evidence="8">Fizzy-related protein homolog</fullName>
    </submittedName>
</protein>
<feature type="repeat" description="WD" evidence="5">
    <location>
        <begin position="279"/>
        <end position="320"/>
    </location>
</feature>
<dbReference type="Pfam" id="PF24807">
    <property type="entry name" value="WD40_CDC20-Fz"/>
    <property type="match status" value="1"/>
</dbReference>
<evidence type="ECO:0000256" key="5">
    <source>
        <dbReference type="PROSITE-ProRule" id="PRU00221"/>
    </source>
</evidence>
<dbReference type="InterPro" id="IPR033010">
    <property type="entry name" value="Cdc20/Fizzy"/>
</dbReference>
<dbReference type="Gene3D" id="2.130.10.10">
    <property type="entry name" value="YVTN repeat-like/Quinoprotein amine dehydrogenase"/>
    <property type="match status" value="1"/>
</dbReference>
<gene>
    <name evidence="8" type="primary">LOC115633929</name>
</gene>
<keyword evidence="7" id="KW-1185">Reference proteome</keyword>
<comment type="similarity">
    <text evidence="1">Belongs to the WD repeat CDC20/Fizzy family.</text>
</comment>
<dbReference type="GO" id="GO:0031145">
    <property type="term" value="P:anaphase-promoting complex-dependent catabolic process"/>
    <property type="evidence" value="ECO:0007669"/>
    <property type="project" value="TreeGrafter"/>
</dbReference>
<dbReference type="GeneID" id="115633929"/>
<proteinExistence type="inferred from homology"/>
<sequence length="463" mass="51766">MFQPEYEKRLLGQCLSGPSFPDERLIPQRAGNTWSRNFALNEKVDPKRGNCRRAAAQEDKRNTLYACLLRNEFLGSEIASLDACKTNDKYRCDVGDYKERENTRLYTYRQPREPSHQPFAAVNLASQRLLSMPIRPTRKLSRLPYKILDAPELQDDFYLNLIDWSSTNMLGVGLGCSVYLWSANNGQVTRLCDLSNEDNPVTGVSWHESGRKLALGTFSGYVSIWDASRQKLITKFEGHSARVGCLAWNCNCLASGSRDGTILVRDTRASPSTQAVRSMKGHTQEVCGLGWSLGGQYLASGGNDRRVLIWSNQSNDPLHRFEKHKAAVKALSWSPHKRGLLATGGGTSDRCLRFWNAHTGQLVQCIDSGSQISNLAWAPESQELVTTHGVGQPQLIVWRYPSLKQVVRLSGHSHRVVYLAVSPDGESIVTGAGDETLRFWSVFTKRQPQKAGDSVLALNYDMR</sequence>
<dbReference type="OrthoDB" id="10263272at2759"/>
<dbReference type="GO" id="GO:1990757">
    <property type="term" value="F:ubiquitin ligase activator activity"/>
    <property type="evidence" value="ECO:0007669"/>
    <property type="project" value="TreeGrafter"/>
</dbReference>
<evidence type="ECO:0000259" key="6">
    <source>
        <dbReference type="Pfam" id="PF24807"/>
    </source>
</evidence>
<dbReference type="InterPro" id="IPR001680">
    <property type="entry name" value="WD40_rpt"/>
</dbReference>
<evidence type="ECO:0000256" key="2">
    <source>
        <dbReference type="ARBA" id="ARBA00022574"/>
    </source>
</evidence>
<dbReference type="InterPro" id="IPR056150">
    <property type="entry name" value="WD40_CDC20-Fz"/>
</dbReference>
<dbReference type="CDD" id="cd00200">
    <property type="entry name" value="WD40"/>
    <property type="match status" value="1"/>
</dbReference>
<reference evidence="8" key="1">
    <citation type="submission" date="2025-08" db="UniProtKB">
        <authorList>
            <consortium name="RefSeq"/>
        </authorList>
    </citation>
    <scope>IDENTIFICATION</scope>
    <source>
        <strain evidence="8">11010-0011.00</strain>
        <tissue evidence="8">Whole body</tissue>
    </source>
</reference>
<dbReference type="Proteomes" id="UP000504634">
    <property type="component" value="Unplaced"/>
</dbReference>
<dbReference type="InterPro" id="IPR015943">
    <property type="entry name" value="WD40/YVTN_repeat-like_dom_sf"/>
</dbReference>
<dbReference type="PANTHER" id="PTHR19918">
    <property type="entry name" value="CELL DIVISION CYCLE 20 CDC20 FIZZY -RELATED"/>
    <property type="match status" value="1"/>
</dbReference>
<evidence type="ECO:0000256" key="4">
    <source>
        <dbReference type="ARBA" id="ARBA00023306"/>
    </source>
</evidence>
<feature type="repeat" description="WD" evidence="5">
    <location>
        <begin position="236"/>
        <end position="275"/>
    </location>
</feature>
<evidence type="ECO:0000313" key="8">
    <source>
        <dbReference type="RefSeq" id="XP_030387306.1"/>
    </source>
</evidence>
<dbReference type="SMART" id="SM00320">
    <property type="entry name" value="WD40"/>
    <property type="match status" value="6"/>
</dbReference>
<evidence type="ECO:0000256" key="3">
    <source>
        <dbReference type="ARBA" id="ARBA00022737"/>
    </source>
</evidence>
<keyword evidence="4" id="KW-0131">Cell cycle</keyword>
<keyword evidence="2 5" id="KW-0853">WD repeat</keyword>
<dbReference type="PANTHER" id="PTHR19918:SF1">
    <property type="entry name" value="FIZZY-RELATED PROTEIN HOMOLOG"/>
    <property type="match status" value="1"/>
</dbReference>
<evidence type="ECO:0000313" key="7">
    <source>
        <dbReference type="Proteomes" id="UP000504634"/>
    </source>
</evidence>
<accession>A0A6J2UFT6</accession>
<dbReference type="GO" id="GO:1905786">
    <property type="term" value="P:positive regulation of anaphase-promoting complex-dependent catabolic process"/>
    <property type="evidence" value="ECO:0007669"/>
    <property type="project" value="TreeGrafter"/>
</dbReference>
<name>A0A6J2UFT6_DROLE</name>
<feature type="domain" description="CDC20/Fizzy WD40" evidence="6">
    <location>
        <begin position="148"/>
        <end position="440"/>
    </location>
</feature>
<dbReference type="PROSITE" id="PS50082">
    <property type="entry name" value="WD_REPEATS_2"/>
    <property type="match status" value="4"/>
</dbReference>
<dbReference type="GO" id="GO:0010997">
    <property type="term" value="F:anaphase-promoting complex binding"/>
    <property type="evidence" value="ECO:0007669"/>
    <property type="project" value="InterPro"/>
</dbReference>
<dbReference type="SUPFAM" id="SSF50978">
    <property type="entry name" value="WD40 repeat-like"/>
    <property type="match status" value="1"/>
</dbReference>
<feature type="repeat" description="WD" evidence="5">
    <location>
        <begin position="409"/>
        <end position="450"/>
    </location>
</feature>
<dbReference type="InterPro" id="IPR036322">
    <property type="entry name" value="WD40_repeat_dom_sf"/>
</dbReference>
<dbReference type="AlphaFoldDB" id="A0A6J2UFT6"/>
<keyword evidence="3" id="KW-0677">Repeat</keyword>
<feature type="repeat" description="WD" evidence="5">
    <location>
        <begin position="194"/>
        <end position="235"/>
    </location>
</feature>
<dbReference type="RefSeq" id="XP_030387306.1">
    <property type="nucleotide sequence ID" value="XM_030531446.1"/>
</dbReference>
<dbReference type="PROSITE" id="PS50294">
    <property type="entry name" value="WD_REPEATS_REGION"/>
    <property type="match status" value="2"/>
</dbReference>
<evidence type="ECO:0000256" key="1">
    <source>
        <dbReference type="ARBA" id="ARBA00006445"/>
    </source>
</evidence>